<evidence type="ECO:0000256" key="4">
    <source>
        <dbReference type="ARBA" id="ARBA00023136"/>
    </source>
</evidence>
<dbReference type="InterPro" id="IPR006603">
    <property type="entry name" value="PQ-loop_rpt"/>
</dbReference>
<sequence length="267" mass="29863">MDLLSSTPSLLRTQLSGVAGSVSLACWLVLLLPQLIEQWRLKSAEGISPLFLILWTLGDILNLVGALWAGLLPQVVLLAAWFTFADGFTLAFYYYFTYIYPKRLSQEQAPLLGQTSRRKSSTLDDVVLQPQNHSIFVKYILPLLAVFAAGFIGFLCSSPPKEQPDTEMALGAQICGYLSALLYLSARLPQIAQNYTKKSCKGLSLLFFMLSTFGNITYGLQILFYRSDWDYIVLNSSWLLGSLGTILEDAVIFVQFYMYRDPAAVFD</sequence>
<evidence type="ECO:0000256" key="5">
    <source>
        <dbReference type="ARBA" id="ARBA00038039"/>
    </source>
</evidence>
<evidence type="ECO:0000313" key="8">
    <source>
        <dbReference type="EMBL" id="KAH3670709.1"/>
    </source>
</evidence>
<feature type="transmembrane region" description="Helical" evidence="7">
    <location>
        <begin position="136"/>
        <end position="155"/>
    </location>
</feature>
<dbReference type="InterPro" id="IPR051415">
    <property type="entry name" value="LAAT-1"/>
</dbReference>
<keyword evidence="2 7" id="KW-0812">Transmembrane</keyword>
<name>A0A9P8PG95_9ASCO</name>
<dbReference type="PANTHER" id="PTHR16201">
    <property type="entry name" value="SEVEN TRANSMEMBRANE PROTEIN 1-RELATED"/>
    <property type="match status" value="1"/>
</dbReference>
<dbReference type="PANTHER" id="PTHR16201:SF44">
    <property type="entry name" value="SEVEN TRANSMEMBRANE PROTEIN 1"/>
    <property type="match status" value="1"/>
</dbReference>
<feature type="transmembrane region" description="Helical" evidence="7">
    <location>
        <begin position="48"/>
        <end position="69"/>
    </location>
</feature>
<feature type="transmembrane region" description="Helical" evidence="7">
    <location>
        <begin position="205"/>
        <end position="225"/>
    </location>
</feature>
<dbReference type="GO" id="GO:0098852">
    <property type="term" value="C:lytic vacuole membrane"/>
    <property type="evidence" value="ECO:0007669"/>
    <property type="project" value="UniProtKB-ARBA"/>
</dbReference>
<reference evidence="8" key="1">
    <citation type="journal article" date="2021" name="Open Biol.">
        <title>Shared evolutionary footprints suggest mitochondrial oxidative damage underlies multiple complex I losses in fungi.</title>
        <authorList>
            <person name="Schikora-Tamarit M.A."/>
            <person name="Marcet-Houben M."/>
            <person name="Nosek J."/>
            <person name="Gabaldon T."/>
        </authorList>
    </citation>
    <scope>NUCLEOTIDE SEQUENCE</scope>
    <source>
        <strain evidence="8">CBS6075</strain>
    </source>
</reference>
<accession>A0A9P8PG95</accession>
<proteinExistence type="inferred from homology"/>
<dbReference type="GeneID" id="70233192"/>
<gene>
    <name evidence="8" type="ORF">OGAPHI_001224</name>
</gene>
<dbReference type="RefSeq" id="XP_046064134.1">
    <property type="nucleotide sequence ID" value="XM_046201963.1"/>
</dbReference>
<dbReference type="Pfam" id="PF04193">
    <property type="entry name" value="PQ-loop"/>
    <property type="match status" value="2"/>
</dbReference>
<dbReference type="FunFam" id="1.20.1280.290:FF:000012">
    <property type="entry name" value="Vacuolar membrane PQ loop repeat protein"/>
    <property type="match status" value="1"/>
</dbReference>
<comment type="catalytic activity">
    <reaction evidence="6">
        <text>L-histidine(out) + L-arginine(in) = L-histidine(in) + L-arginine(out)</text>
        <dbReference type="Rhea" id="RHEA:71063"/>
        <dbReference type="ChEBI" id="CHEBI:32682"/>
        <dbReference type="ChEBI" id="CHEBI:57595"/>
    </reaction>
</comment>
<dbReference type="GO" id="GO:0034486">
    <property type="term" value="P:vacuolar transmembrane transport"/>
    <property type="evidence" value="ECO:0007669"/>
    <property type="project" value="UniProtKB-ARBA"/>
</dbReference>
<feature type="transmembrane region" description="Helical" evidence="7">
    <location>
        <begin position="167"/>
        <end position="184"/>
    </location>
</feature>
<dbReference type="SMART" id="SM00679">
    <property type="entry name" value="CTNS"/>
    <property type="match status" value="2"/>
</dbReference>
<feature type="transmembrane region" description="Helical" evidence="7">
    <location>
        <begin position="15"/>
        <end position="36"/>
    </location>
</feature>
<evidence type="ECO:0000313" key="9">
    <source>
        <dbReference type="Proteomes" id="UP000769157"/>
    </source>
</evidence>
<dbReference type="EMBL" id="JAEUBE010000087">
    <property type="protein sequence ID" value="KAH3670709.1"/>
    <property type="molecule type" value="Genomic_DNA"/>
</dbReference>
<feature type="transmembrane region" description="Helical" evidence="7">
    <location>
        <begin position="75"/>
        <end position="96"/>
    </location>
</feature>
<evidence type="ECO:0000256" key="6">
    <source>
        <dbReference type="ARBA" id="ARBA00050768"/>
    </source>
</evidence>
<dbReference type="Proteomes" id="UP000769157">
    <property type="component" value="Unassembled WGS sequence"/>
</dbReference>
<comment type="caution">
    <text evidence="8">The sequence shown here is derived from an EMBL/GenBank/DDBJ whole genome shotgun (WGS) entry which is preliminary data.</text>
</comment>
<evidence type="ECO:0000256" key="1">
    <source>
        <dbReference type="ARBA" id="ARBA00004141"/>
    </source>
</evidence>
<dbReference type="FunFam" id="1.20.1280.290:FF:000009">
    <property type="entry name" value="PQ loop repeat family protein"/>
    <property type="match status" value="1"/>
</dbReference>
<feature type="transmembrane region" description="Helical" evidence="7">
    <location>
        <begin position="237"/>
        <end position="259"/>
    </location>
</feature>
<comment type="similarity">
    <text evidence="5">Belongs to the laat-1 family.</text>
</comment>
<dbReference type="OrthoDB" id="8048523at2759"/>
<dbReference type="GO" id="GO:0015174">
    <property type="term" value="F:basic amino acid transmembrane transporter activity"/>
    <property type="evidence" value="ECO:0007669"/>
    <property type="project" value="UniProtKB-ARBA"/>
</dbReference>
<keyword evidence="3 7" id="KW-1133">Transmembrane helix</keyword>
<evidence type="ECO:0000256" key="2">
    <source>
        <dbReference type="ARBA" id="ARBA00022692"/>
    </source>
</evidence>
<evidence type="ECO:0000256" key="3">
    <source>
        <dbReference type="ARBA" id="ARBA00022989"/>
    </source>
</evidence>
<reference evidence="8" key="2">
    <citation type="submission" date="2021-01" db="EMBL/GenBank/DDBJ databases">
        <authorList>
            <person name="Schikora-Tamarit M.A."/>
        </authorList>
    </citation>
    <scope>NUCLEOTIDE SEQUENCE</scope>
    <source>
        <strain evidence="8">CBS6075</strain>
    </source>
</reference>
<keyword evidence="9" id="KW-1185">Reference proteome</keyword>
<evidence type="ECO:0000256" key="7">
    <source>
        <dbReference type="SAM" id="Phobius"/>
    </source>
</evidence>
<keyword evidence="4 7" id="KW-0472">Membrane</keyword>
<dbReference type="Gene3D" id="1.20.1280.290">
    <property type="match status" value="2"/>
</dbReference>
<organism evidence="8 9">
    <name type="scientific">Ogataea philodendri</name>
    <dbReference type="NCBI Taxonomy" id="1378263"/>
    <lineage>
        <taxon>Eukaryota</taxon>
        <taxon>Fungi</taxon>
        <taxon>Dikarya</taxon>
        <taxon>Ascomycota</taxon>
        <taxon>Saccharomycotina</taxon>
        <taxon>Pichiomycetes</taxon>
        <taxon>Pichiales</taxon>
        <taxon>Pichiaceae</taxon>
        <taxon>Ogataea</taxon>
    </lineage>
</organism>
<dbReference type="AlphaFoldDB" id="A0A9P8PG95"/>
<comment type="subcellular location">
    <subcellularLocation>
        <location evidence="1">Membrane</location>
        <topology evidence="1">Multi-pass membrane protein</topology>
    </subcellularLocation>
</comment>
<protein>
    <submittedName>
        <fullName evidence="8">Uncharacterized protein</fullName>
    </submittedName>
</protein>